<dbReference type="Pfam" id="PF13460">
    <property type="entry name" value="NAD_binding_10"/>
    <property type="match status" value="1"/>
</dbReference>
<reference evidence="2 3" key="1">
    <citation type="submission" date="2024-09" db="EMBL/GenBank/DDBJ databases">
        <authorList>
            <person name="Sun Q."/>
            <person name="Mori K."/>
        </authorList>
    </citation>
    <scope>NUCLEOTIDE SEQUENCE [LARGE SCALE GENOMIC DNA]</scope>
    <source>
        <strain evidence="2 3">TBRC 2205</strain>
    </source>
</reference>
<organism evidence="2 3">
    <name type="scientific">Plantactinospora siamensis</name>
    <dbReference type="NCBI Taxonomy" id="555372"/>
    <lineage>
        <taxon>Bacteria</taxon>
        <taxon>Bacillati</taxon>
        <taxon>Actinomycetota</taxon>
        <taxon>Actinomycetes</taxon>
        <taxon>Micromonosporales</taxon>
        <taxon>Micromonosporaceae</taxon>
        <taxon>Plantactinospora</taxon>
    </lineage>
</organism>
<accession>A0ABV6P070</accession>
<name>A0ABV6P070_9ACTN</name>
<dbReference type="Proteomes" id="UP001589894">
    <property type="component" value="Unassembled WGS sequence"/>
</dbReference>
<evidence type="ECO:0000259" key="1">
    <source>
        <dbReference type="Pfam" id="PF13460"/>
    </source>
</evidence>
<evidence type="ECO:0000313" key="3">
    <source>
        <dbReference type="Proteomes" id="UP001589894"/>
    </source>
</evidence>
<dbReference type="RefSeq" id="WP_377340499.1">
    <property type="nucleotide sequence ID" value="NZ_JBHLUE010000016.1"/>
</dbReference>
<dbReference type="SUPFAM" id="SSF51735">
    <property type="entry name" value="NAD(P)-binding Rossmann-fold domains"/>
    <property type="match status" value="1"/>
</dbReference>
<keyword evidence="3" id="KW-1185">Reference proteome</keyword>
<proteinExistence type="predicted"/>
<dbReference type="PANTHER" id="PTHR48079">
    <property type="entry name" value="PROTEIN YEEZ"/>
    <property type="match status" value="1"/>
</dbReference>
<sequence length="363" mass="38556">MTKTALVIGASGQVGRATVAALAGDGWRVRAAARGERTGPPWPAELGVEPVRLDREDDAALAAAVGAGCDVVVDMVAYGRRHADQLLGLADRIGSAVVISTGAVYTDDDGRAFGAEDARFPVPVTERQRTGAGGADERGAGDYAGGKVDLERRLLAAGDRLPSTLLRAGTIHGPHTVFPREWHFVKRALDRRPVRILTHGGASRFQPISTRNLAELIRLAAARPGSRVLNAGDPDAPTVREIGAAIAALLDDPAEEVLIDGPSPAPPVGETPWSLRWPFVLDMTAAERELGYRPLSDYAGTLPATVGWLIGAARDRDWREVFPYMAGRTGEFFDYRAEDAWLATRPGRTARPAGPGRTGGVGR</sequence>
<protein>
    <submittedName>
        <fullName evidence="2">NAD-dependent epimerase/dehydratase family protein</fullName>
    </submittedName>
</protein>
<gene>
    <name evidence="2" type="ORF">ACFFHU_18355</name>
</gene>
<dbReference type="Gene3D" id="3.40.50.720">
    <property type="entry name" value="NAD(P)-binding Rossmann-like Domain"/>
    <property type="match status" value="1"/>
</dbReference>
<dbReference type="EMBL" id="JBHLUE010000016">
    <property type="protein sequence ID" value="MFC0566089.1"/>
    <property type="molecule type" value="Genomic_DNA"/>
</dbReference>
<dbReference type="InterPro" id="IPR016040">
    <property type="entry name" value="NAD(P)-bd_dom"/>
</dbReference>
<dbReference type="InterPro" id="IPR036291">
    <property type="entry name" value="NAD(P)-bd_dom_sf"/>
</dbReference>
<dbReference type="InterPro" id="IPR051783">
    <property type="entry name" value="NAD(P)-dependent_oxidoreduct"/>
</dbReference>
<evidence type="ECO:0000313" key="2">
    <source>
        <dbReference type="EMBL" id="MFC0566089.1"/>
    </source>
</evidence>
<feature type="domain" description="NAD(P)-binding" evidence="1">
    <location>
        <begin position="9"/>
        <end position="90"/>
    </location>
</feature>
<comment type="caution">
    <text evidence="2">The sequence shown here is derived from an EMBL/GenBank/DDBJ whole genome shotgun (WGS) entry which is preliminary data.</text>
</comment>
<dbReference type="PANTHER" id="PTHR48079:SF6">
    <property type="entry name" value="NAD(P)-BINDING DOMAIN-CONTAINING PROTEIN-RELATED"/>
    <property type="match status" value="1"/>
</dbReference>